<organism evidence="2 3">
    <name type="scientific">Arthrobacter ginkgonis</name>
    <dbReference type="NCBI Taxonomy" id="1630594"/>
    <lineage>
        <taxon>Bacteria</taxon>
        <taxon>Bacillati</taxon>
        <taxon>Actinomycetota</taxon>
        <taxon>Actinomycetes</taxon>
        <taxon>Micrococcales</taxon>
        <taxon>Micrococcaceae</taxon>
        <taxon>Arthrobacter</taxon>
    </lineage>
</organism>
<evidence type="ECO:0000313" key="2">
    <source>
        <dbReference type="EMBL" id="GAA3681425.1"/>
    </source>
</evidence>
<dbReference type="PANTHER" id="PTHR37309:SF1">
    <property type="entry name" value="SLR0284 PROTEIN"/>
    <property type="match status" value="1"/>
</dbReference>
<dbReference type="Proteomes" id="UP001500752">
    <property type="component" value="Unassembled WGS sequence"/>
</dbReference>
<keyword evidence="3" id="KW-1185">Reference proteome</keyword>
<feature type="transmembrane region" description="Helical" evidence="1">
    <location>
        <begin position="122"/>
        <end position="144"/>
    </location>
</feature>
<dbReference type="Pfam" id="PF04020">
    <property type="entry name" value="Phage_holin_4_2"/>
    <property type="match status" value="1"/>
</dbReference>
<protein>
    <submittedName>
        <fullName evidence="2">Phage holin family protein</fullName>
    </submittedName>
</protein>
<proteinExistence type="predicted"/>
<keyword evidence="1" id="KW-0472">Membrane</keyword>
<accession>A0ABP7CAA1</accession>
<dbReference type="InterPro" id="IPR007165">
    <property type="entry name" value="Phage_holin_4_2"/>
</dbReference>
<name>A0ABP7CAA1_9MICC</name>
<dbReference type="EMBL" id="BAABEO010000011">
    <property type="protein sequence ID" value="GAA3681425.1"/>
    <property type="molecule type" value="Genomic_DNA"/>
</dbReference>
<feature type="transmembrane region" description="Helical" evidence="1">
    <location>
        <begin position="82"/>
        <end position="110"/>
    </location>
</feature>
<keyword evidence="1" id="KW-0812">Transmembrane</keyword>
<evidence type="ECO:0000313" key="3">
    <source>
        <dbReference type="Proteomes" id="UP001500752"/>
    </source>
</evidence>
<sequence length="152" mass="16393">MGHRPDVGVRVWQDRPMVGFLIRVVVNAVALAVAAWLIPGIRIGSEVAGADPSLAFTVLSYLFVGLLFGLVNAIVRPIVSLLALPITCLTLGLFAIVINAAMLMLTSWITSFTPVGFHVDTFFWDAVFGSIVIAIVSAIIGWLVPDRFDRGE</sequence>
<feature type="transmembrane region" description="Helical" evidence="1">
    <location>
        <begin position="53"/>
        <end position="75"/>
    </location>
</feature>
<feature type="transmembrane region" description="Helical" evidence="1">
    <location>
        <begin position="20"/>
        <end position="41"/>
    </location>
</feature>
<comment type="caution">
    <text evidence="2">The sequence shown here is derived from an EMBL/GenBank/DDBJ whole genome shotgun (WGS) entry which is preliminary data.</text>
</comment>
<dbReference type="PANTHER" id="PTHR37309">
    <property type="entry name" value="SLR0284 PROTEIN"/>
    <property type="match status" value="1"/>
</dbReference>
<reference evidence="3" key="1">
    <citation type="journal article" date="2019" name="Int. J. Syst. Evol. Microbiol.">
        <title>The Global Catalogue of Microorganisms (GCM) 10K type strain sequencing project: providing services to taxonomists for standard genome sequencing and annotation.</title>
        <authorList>
            <consortium name="The Broad Institute Genomics Platform"/>
            <consortium name="The Broad Institute Genome Sequencing Center for Infectious Disease"/>
            <person name="Wu L."/>
            <person name="Ma J."/>
        </authorList>
    </citation>
    <scope>NUCLEOTIDE SEQUENCE [LARGE SCALE GENOMIC DNA]</scope>
    <source>
        <strain evidence="3">JCM 30742</strain>
    </source>
</reference>
<gene>
    <name evidence="2" type="ORF">GCM10023081_19350</name>
</gene>
<keyword evidence="1" id="KW-1133">Transmembrane helix</keyword>
<evidence type="ECO:0000256" key="1">
    <source>
        <dbReference type="SAM" id="Phobius"/>
    </source>
</evidence>